<dbReference type="SUPFAM" id="SSF57959">
    <property type="entry name" value="Leucine zipper domain"/>
    <property type="match status" value="1"/>
</dbReference>
<dbReference type="EMBL" id="JBANRG010000008">
    <property type="protein sequence ID" value="KAK7464113.1"/>
    <property type="molecule type" value="Genomic_DNA"/>
</dbReference>
<keyword evidence="2" id="KW-0238">DNA-binding</keyword>
<name>A0ABR1JT05_9AGAR</name>
<dbReference type="PANTHER" id="PTHR11462">
    <property type="entry name" value="JUN TRANSCRIPTION FACTOR-RELATED"/>
    <property type="match status" value="1"/>
</dbReference>
<dbReference type="InterPro" id="IPR050946">
    <property type="entry name" value="AP-1_TF_bZIP"/>
</dbReference>
<evidence type="ECO:0000313" key="6">
    <source>
        <dbReference type="EMBL" id="KAK7464113.1"/>
    </source>
</evidence>
<evidence type="ECO:0000256" key="3">
    <source>
        <dbReference type="ARBA" id="ARBA00023163"/>
    </source>
</evidence>
<dbReference type="InterPro" id="IPR004827">
    <property type="entry name" value="bZIP"/>
</dbReference>
<evidence type="ECO:0000259" key="5">
    <source>
        <dbReference type="PROSITE" id="PS50217"/>
    </source>
</evidence>
<keyword evidence="7" id="KW-1185">Reference proteome</keyword>
<accession>A0ABR1JT05</accession>
<evidence type="ECO:0000256" key="1">
    <source>
        <dbReference type="ARBA" id="ARBA00023015"/>
    </source>
</evidence>
<reference evidence="6 7" key="1">
    <citation type="submission" date="2024-01" db="EMBL/GenBank/DDBJ databases">
        <title>A draft genome for the cacao thread blight pathogen Marasmiellus scandens.</title>
        <authorList>
            <person name="Baruah I.K."/>
            <person name="Leung J."/>
            <person name="Bukari Y."/>
            <person name="Amoako-Attah I."/>
            <person name="Meinhardt L.W."/>
            <person name="Bailey B.A."/>
            <person name="Cohen S.P."/>
        </authorList>
    </citation>
    <scope>NUCLEOTIDE SEQUENCE [LARGE SCALE GENOMIC DNA]</scope>
    <source>
        <strain evidence="6 7">GH-19</strain>
    </source>
</reference>
<proteinExistence type="predicted"/>
<evidence type="ECO:0000256" key="4">
    <source>
        <dbReference type="SAM" id="MobiDB-lite"/>
    </source>
</evidence>
<keyword evidence="1" id="KW-0805">Transcription regulation</keyword>
<feature type="domain" description="BZIP" evidence="5">
    <location>
        <begin position="149"/>
        <end position="200"/>
    </location>
</feature>
<feature type="compositionally biased region" description="Low complexity" evidence="4">
    <location>
        <begin position="43"/>
        <end position="63"/>
    </location>
</feature>
<comment type="caution">
    <text evidence="6">The sequence shown here is derived from an EMBL/GenBank/DDBJ whole genome shotgun (WGS) entry which is preliminary data.</text>
</comment>
<feature type="region of interest" description="Disordered" evidence="4">
    <location>
        <begin position="43"/>
        <end position="152"/>
    </location>
</feature>
<dbReference type="Gene3D" id="3.30.160.60">
    <property type="entry name" value="Classic Zinc Finger"/>
    <property type="match status" value="1"/>
</dbReference>
<protein>
    <recommendedName>
        <fullName evidence="5">BZIP domain-containing protein</fullName>
    </recommendedName>
</protein>
<dbReference type="SMART" id="SM00338">
    <property type="entry name" value="BRLZ"/>
    <property type="match status" value="1"/>
</dbReference>
<dbReference type="Proteomes" id="UP001498398">
    <property type="component" value="Unassembled WGS sequence"/>
</dbReference>
<evidence type="ECO:0000313" key="7">
    <source>
        <dbReference type="Proteomes" id="UP001498398"/>
    </source>
</evidence>
<sequence length="214" mass="24435">MNNMYPYNHLDSQAYAAMDPNSPSAAAMMYHQQQQQQAPQYASGMASMVPSSSSSYVPTGPTTRRMSASMAPNMQGVARRRYSPDHLIGLEDPTQPRRYVTPSATSRKDVPSIYLKNRRTGSGTSPPRSDEEDDELTEEQPPSANATDQEKIEWKRRQNTLAARRSRRKKLLYTQQLEETVERLRMEREMWRTRALTLKQLLSSHGLPVPDFKD</sequence>
<dbReference type="PROSITE" id="PS00036">
    <property type="entry name" value="BZIP_BASIC"/>
    <property type="match status" value="1"/>
</dbReference>
<dbReference type="CDD" id="cd12193">
    <property type="entry name" value="bZIP_GCN4"/>
    <property type="match status" value="1"/>
</dbReference>
<gene>
    <name evidence="6" type="ORF">VKT23_006277</name>
</gene>
<dbReference type="InterPro" id="IPR046347">
    <property type="entry name" value="bZIP_sf"/>
</dbReference>
<organism evidence="6 7">
    <name type="scientific">Marasmiellus scandens</name>
    <dbReference type="NCBI Taxonomy" id="2682957"/>
    <lineage>
        <taxon>Eukaryota</taxon>
        <taxon>Fungi</taxon>
        <taxon>Dikarya</taxon>
        <taxon>Basidiomycota</taxon>
        <taxon>Agaricomycotina</taxon>
        <taxon>Agaricomycetes</taxon>
        <taxon>Agaricomycetidae</taxon>
        <taxon>Agaricales</taxon>
        <taxon>Marasmiineae</taxon>
        <taxon>Omphalotaceae</taxon>
        <taxon>Marasmiellus</taxon>
    </lineage>
</organism>
<keyword evidence="3" id="KW-0804">Transcription</keyword>
<evidence type="ECO:0000256" key="2">
    <source>
        <dbReference type="ARBA" id="ARBA00023125"/>
    </source>
</evidence>
<dbReference type="Pfam" id="PF07716">
    <property type="entry name" value="bZIP_2"/>
    <property type="match status" value="1"/>
</dbReference>
<dbReference type="PANTHER" id="PTHR11462:SF35">
    <property type="entry name" value="TRANSCRIPTION FACTOR JRA"/>
    <property type="match status" value="1"/>
</dbReference>
<dbReference type="PROSITE" id="PS50217">
    <property type="entry name" value="BZIP"/>
    <property type="match status" value="1"/>
</dbReference>